<feature type="domain" description="DUF6589" evidence="1">
    <location>
        <begin position="3"/>
        <end position="260"/>
    </location>
</feature>
<organism evidence="2 3">
    <name type="scientific">Botryobasidium botryosum (strain FD-172 SS1)</name>
    <dbReference type="NCBI Taxonomy" id="930990"/>
    <lineage>
        <taxon>Eukaryota</taxon>
        <taxon>Fungi</taxon>
        <taxon>Dikarya</taxon>
        <taxon>Basidiomycota</taxon>
        <taxon>Agaricomycotina</taxon>
        <taxon>Agaricomycetes</taxon>
        <taxon>Cantharellales</taxon>
        <taxon>Botryobasidiaceae</taxon>
        <taxon>Botryobasidium</taxon>
    </lineage>
</organism>
<dbReference type="STRING" id="930990.A0A067M3C5"/>
<dbReference type="EMBL" id="KL198081">
    <property type="protein sequence ID" value="KDQ09215.1"/>
    <property type="molecule type" value="Genomic_DNA"/>
</dbReference>
<gene>
    <name evidence="2" type="ORF">BOTBODRAFT_117491</name>
</gene>
<keyword evidence="3" id="KW-1185">Reference proteome</keyword>
<dbReference type="InterPro" id="IPR046496">
    <property type="entry name" value="DUF6589"/>
</dbReference>
<dbReference type="AlphaFoldDB" id="A0A067M3C5"/>
<accession>A0A067M3C5</accession>
<evidence type="ECO:0000313" key="2">
    <source>
        <dbReference type="EMBL" id="KDQ09215.1"/>
    </source>
</evidence>
<evidence type="ECO:0000313" key="3">
    <source>
        <dbReference type="Proteomes" id="UP000027195"/>
    </source>
</evidence>
<dbReference type="OrthoDB" id="2980978at2759"/>
<proteinExistence type="predicted"/>
<dbReference type="Pfam" id="PF20231">
    <property type="entry name" value="DUF6589"/>
    <property type="match status" value="1"/>
</dbReference>
<protein>
    <recommendedName>
        <fullName evidence="1">DUF6589 domain-containing protein</fullName>
    </recommendedName>
</protein>
<dbReference type="Proteomes" id="UP000027195">
    <property type="component" value="Unassembled WGS sequence"/>
</dbReference>
<dbReference type="HOGENOM" id="CLU_050542_0_0_1"/>
<evidence type="ECO:0000259" key="1">
    <source>
        <dbReference type="Pfam" id="PF20231"/>
    </source>
</evidence>
<dbReference type="InParanoid" id="A0A067M3C5"/>
<reference evidence="3" key="1">
    <citation type="journal article" date="2014" name="Proc. Natl. Acad. Sci. U.S.A.">
        <title>Extensive sampling of basidiomycete genomes demonstrates inadequacy of the white-rot/brown-rot paradigm for wood decay fungi.</title>
        <authorList>
            <person name="Riley R."/>
            <person name="Salamov A.A."/>
            <person name="Brown D.W."/>
            <person name="Nagy L.G."/>
            <person name="Floudas D."/>
            <person name="Held B.W."/>
            <person name="Levasseur A."/>
            <person name="Lombard V."/>
            <person name="Morin E."/>
            <person name="Otillar R."/>
            <person name="Lindquist E.A."/>
            <person name="Sun H."/>
            <person name="LaButti K.M."/>
            <person name="Schmutz J."/>
            <person name="Jabbour D."/>
            <person name="Luo H."/>
            <person name="Baker S.E."/>
            <person name="Pisabarro A.G."/>
            <person name="Walton J.D."/>
            <person name="Blanchette R.A."/>
            <person name="Henrissat B."/>
            <person name="Martin F."/>
            <person name="Cullen D."/>
            <person name="Hibbett D.S."/>
            <person name="Grigoriev I.V."/>
        </authorList>
    </citation>
    <scope>NUCLEOTIDE SEQUENCE [LARGE SCALE GENOMIC DNA]</scope>
    <source>
        <strain evidence="3">FD-172 SS1</strain>
    </source>
</reference>
<name>A0A067M3C5_BOTB1</name>
<sequence>MIAKQIYWVHTGSVAGFGLGRDISLLKRIGLAPKTKQTNPDYHDLKEIITHILKAHVLCCWLQITGSSSLAELAKSNPSPADLVQWLQLVVDKIILGCDVHNMQRLPTEAQDQVFVNACTFIRDALVFHELVQSIWVGDVGQMMDLLPQLTMMCIGSGNSNYVVEFLDLMQRMTYEWKPEFCDLIWDSCWLANTSGKRNGFFPLDQLQEHNSLWNKVIFVAEGPNASWKYLGMMSPIIPMLRRVSEHVVETFGVASKGKHYQGVSCEKEIELLMAQYIQEKVHTMEMGGHVSPDGLGEDVLWLASEKLMSGDVLKKWKEGKEVYIRETGQSFKGSEWAETDELVQGMGEEHEQDVLENLLSQLSQMMVDIQLM</sequence>